<name>A0A177WMD9_BATDL</name>
<evidence type="ECO:0000313" key="5">
    <source>
        <dbReference type="Proteomes" id="UP000077115"/>
    </source>
</evidence>
<dbReference type="Gene3D" id="1.25.10.10">
    <property type="entry name" value="Leucine-rich Repeat Variant"/>
    <property type="match status" value="2"/>
</dbReference>
<evidence type="ECO:0000313" key="4">
    <source>
        <dbReference type="EMBL" id="OAJ41279.1"/>
    </source>
</evidence>
<comment type="subcellular location">
    <subcellularLocation>
        <location evidence="1">Cytoplasm</location>
    </subcellularLocation>
</comment>
<dbReference type="AlphaFoldDB" id="A0A177WMD9"/>
<dbReference type="GO" id="GO:0006974">
    <property type="term" value="P:DNA damage response"/>
    <property type="evidence" value="ECO:0007669"/>
    <property type="project" value="InterPro"/>
</dbReference>
<protein>
    <submittedName>
        <fullName evidence="4">Uncharacterized protein</fullName>
    </submittedName>
</protein>
<dbReference type="VEuPathDB" id="FungiDB:BDEG_24909"/>
<keyword evidence="2" id="KW-0963">Cytoplasm</keyword>
<evidence type="ECO:0000256" key="1">
    <source>
        <dbReference type="ARBA" id="ARBA00004496"/>
    </source>
</evidence>
<dbReference type="Proteomes" id="UP000077115">
    <property type="component" value="Unassembled WGS sequence"/>
</dbReference>
<dbReference type="InterPro" id="IPR016024">
    <property type="entry name" value="ARM-type_fold"/>
</dbReference>
<dbReference type="EMBL" id="DS022305">
    <property type="protein sequence ID" value="OAJ41279.1"/>
    <property type="molecule type" value="Genomic_DNA"/>
</dbReference>
<proteinExistence type="inferred from homology"/>
<dbReference type="PANTHER" id="PTHR21331:SF2">
    <property type="entry name" value="BRCA1-ASSOCIATED ATM ACTIVATOR 1"/>
    <property type="match status" value="1"/>
</dbReference>
<reference evidence="4 5" key="2">
    <citation type="submission" date="2016-05" db="EMBL/GenBank/DDBJ databases">
        <title>Lineage-specific infection strategies underlie the spectrum of fungal disease in amphibians.</title>
        <authorList>
            <person name="Cuomo C.A."/>
            <person name="Farrer R.A."/>
            <person name="James T."/>
            <person name="Longcore J."/>
            <person name="Birren B."/>
        </authorList>
    </citation>
    <scope>NUCLEOTIDE SEQUENCE [LARGE SCALE GENOMIC DNA]</scope>
    <source>
        <strain evidence="4 5">JEL423</strain>
    </source>
</reference>
<evidence type="ECO:0000256" key="2">
    <source>
        <dbReference type="ARBA" id="ARBA00022490"/>
    </source>
</evidence>
<gene>
    <name evidence="4" type="ORF">BDEG_24909</name>
</gene>
<comment type="similarity">
    <text evidence="3">Belongs to the BRAT1 family.</text>
</comment>
<reference evidence="4 5" key="1">
    <citation type="submission" date="2006-10" db="EMBL/GenBank/DDBJ databases">
        <title>The Genome Sequence of Batrachochytrium dendrobatidis JEL423.</title>
        <authorList>
            <consortium name="The Broad Institute Genome Sequencing Platform"/>
            <person name="Birren B."/>
            <person name="Lander E."/>
            <person name="Galagan J."/>
            <person name="Cuomo C."/>
            <person name="Devon K."/>
            <person name="Jaffe D."/>
            <person name="Butler J."/>
            <person name="Alvarez P."/>
            <person name="Gnerre S."/>
            <person name="Grabherr M."/>
            <person name="Kleber M."/>
            <person name="Mauceli E."/>
            <person name="Brockman W."/>
            <person name="Young S."/>
            <person name="LaButti K."/>
            <person name="Sykes S."/>
            <person name="DeCaprio D."/>
            <person name="Crawford M."/>
            <person name="Koehrsen M."/>
            <person name="Engels R."/>
            <person name="Montgomery P."/>
            <person name="Pearson M."/>
            <person name="Howarth C."/>
            <person name="Larson L."/>
            <person name="White J."/>
            <person name="O'Leary S."/>
            <person name="Kodira C."/>
            <person name="Zeng Q."/>
            <person name="Yandava C."/>
            <person name="Alvarado L."/>
            <person name="Longcore J."/>
            <person name="James T."/>
        </authorList>
    </citation>
    <scope>NUCLEOTIDE SEQUENCE [LARGE SCALE GENOMIC DNA]</scope>
    <source>
        <strain evidence="4 5">JEL423</strain>
    </source>
</reference>
<organism evidence="4 5">
    <name type="scientific">Batrachochytrium dendrobatidis (strain JEL423)</name>
    <dbReference type="NCBI Taxonomy" id="403673"/>
    <lineage>
        <taxon>Eukaryota</taxon>
        <taxon>Fungi</taxon>
        <taxon>Fungi incertae sedis</taxon>
        <taxon>Chytridiomycota</taxon>
        <taxon>Chytridiomycota incertae sedis</taxon>
        <taxon>Chytridiomycetes</taxon>
        <taxon>Rhizophydiales</taxon>
        <taxon>Rhizophydiales incertae sedis</taxon>
        <taxon>Batrachochytrium</taxon>
    </lineage>
</organism>
<dbReference type="GO" id="GO:0005737">
    <property type="term" value="C:cytoplasm"/>
    <property type="evidence" value="ECO:0007669"/>
    <property type="project" value="UniProtKB-SubCell"/>
</dbReference>
<dbReference type="GO" id="GO:0005634">
    <property type="term" value="C:nucleus"/>
    <property type="evidence" value="ECO:0007669"/>
    <property type="project" value="TreeGrafter"/>
</dbReference>
<dbReference type="InterPro" id="IPR011989">
    <property type="entry name" value="ARM-like"/>
</dbReference>
<dbReference type="SUPFAM" id="SSF48371">
    <property type="entry name" value="ARM repeat"/>
    <property type="match status" value="1"/>
</dbReference>
<dbReference type="PANTHER" id="PTHR21331">
    <property type="entry name" value="BRCA1-ASSOCIATED ATM ACTIVATOR 1"/>
    <property type="match status" value="1"/>
</dbReference>
<sequence length="725" mass="81236">MLHTSIDTDVDTLSRVLNGIPDMSPAISDPARHEKILTYIESVCIQSPQTVAVLVNELNALAILSTCIPHPVDDRITSLALRFIGRLVFSAATQNTSNLKVFQMLIANHSTVLEFILDGFCRSVTEQHQVLTSGEIFGCLETFRLMLADADALRWISQKQQPIVPFITLSLCNQNLFIVHSCCRLIVAIVCIDDDKVQLDRCSILAAFSITGKIEDTFKSMSDARADSTSKLTVLEIVWLLAESNHSYAIQFIIQKNLVEICLDMLLDTDRLVQHRASDALKRLISFDSIDLSILFPACQAMGTSVWDHLVETVFFRMVDLQPSVKTCHTYFRLLEILARVVDNDDADHKIQTALQSIYKSLISNDFDQETSDQTNVDKNGNSISSIPFLDLCTAANQAIRKNCCLGTMQQQITNKQIVLHAFVTMLSCLDKSAVSSLMIVEWALGCINSAYALPKSVFLGLQILSRVLHFDDSLQARYNFVWSNIQDLFLSENAFKHNVQTHKAMLDVILFLVRSELIGTEIETCLKTWIHEIITTASWEIIDATLDCVIKVLSETPQKYDGKFLSNSLQLLSDIAGCLNHSSPFVRSTALKCLNTMSSIPLVRLQIDSNESLLQQILAIMTKDSEAFVRRSAIGLVSTLSKDAQYFQRLCSSGFLVHTVLDTCCFDEDLEVRVQAVLLLLAFFNSGDGINLLENPDEHFFFKLNADQLFLKMVNCYSNVYTLI</sequence>
<dbReference type="InterPro" id="IPR038904">
    <property type="entry name" value="BRAT1"/>
</dbReference>
<accession>A0A177WMD9</accession>
<evidence type="ECO:0000256" key="3">
    <source>
        <dbReference type="ARBA" id="ARBA00061308"/>
    </source>
</evidence>